<dbReference type="EMBL" id="MCGR01000001">
    <property type="protein sequence ID" value="ORY92580.1"/>
    <property type="molecule type" value="Genomic_DNA"/>
</dbReference>
<dbReference type="Proteomes" id="UP000193467">
    <property type="component" value="Unassembled WGS sequence"/>
</dbReference>
<organism evidence="2 3">
    <name type="scientific">Leucosporidium creatinivorum</name>
    <dbReference type="NCBI Taxonomy" id="106004"/>
    <lineage>
        <taxon>Eukaryota</taxon>
        <taxon>Fungi</taxon>
        <taxon>Dikarya</taxon>
        <taxon>Basidiomycota</taxon>
        <taxon>Pucciniomycotina</taxon>
        <taxon>Microbotryomycetes</taxon>
        <taxon>Leucosporidiales</taxon>
        <taxon>Leucosporidium</taxon>
    </lineage>
</organism>
<feature type="compositionally biased region" description="Pro residues" evidence="1">
    <location>
        <begin position="81"/>
        <end position="96"/>
    </location>
</feature>
<dbReference type="InterPro" id="IPR031818">
    <property type="entry name" value="Hri1"/>
</dbReference>
<evidence type="ECO:0000313" key="2">
    <source>
        <dbReference type="EMBL" id="ORY92580.1"/>
    </source>
</evidence>
<dbReference type="AlphaFoldDB" id="A0A1Y2G4Y2"/>
<comment type="caution">
    <text evidence="2">The sequence shown here is derived from an EMBL/GenBank/DDBJ whole genome shotgun (WGS) entry which is preliminary data.</text>
</comment>
<feature type="region of interest" description="Disordered" evidence="1">
    <location>
        <begin position="62"/>
        <end position="122"/>
    </location>
</feature>
<keyword evidence="3" id="KW-1185">Reference proteome</keyword>
<dbReference type="STRING" id="106004.A0A1Y2G4Y2"/>
<dbReference type="Gene3D" id="2.40.128.320">
    <property type="entry name" value="Protein HRI1, N-terminal domain"/>
    <property type="match status" value="1"/>
</dbReference>
<gene>
    <name evidence="2" type="ORF">BCR35DRAFT_348952</name>
</gene>
<proteinExistence type="predicted"/>
<sequence length="228" mass="25036">MQPLVSTRVSLAWPPAAPFEDTDTLVIQGRTGFFLDLRIFISGPRVGEIDWASAGVKTFLPDSTPENPKAVFDANIDSRRPPPNPSSPSPTDPPLPDEGSFTTLPNGDVLETGSMSNPDADGAVQPYEEVWRRFPVEEDVRVLILASEDGKAFIGRVGRWEVALKDATNSTPFLAWRRDQQEDGWAEIYLVGGEEARWQLPHLPDEVAGGVGDRVELGGRSWVIKENS</sequence>
<name>A0A1Y2G4Y2_9BASI</name>
<dbReference type="InterPro" id="IPR043047">
    <property type="entry name" value="Hri1_N_sf"/>
</dbReference>
<accession>A0A1Y2G4Y2</accession>
<reference evidence="2 3" key="1">
    <citation type="submission" date="2016-07" db="EMBL/GenBank/DDBJ databases">
        <title>Pervasive Adenine N6-methylation of Active Genes in Fungi.</title>
        <authorList>
            <consortium name="DOE Joint Genome Institute"/>
            <person name="Mondo S.J."/>
            <person name="Dannebaum R.O."/>
            <person name="Kuo R.C."/>
            <person name="Labutti K."/>
            <person name="Haridas S."/>
            <person name="Kuo A."/>
            <person name="Salamov A."/>
            <person name="Ahrendt S.R."/>
            <person name="Lipzen A."/>
            <person name="Sullivan W."/>
            <person name="Andreopoulos W.B."/>
            <person name="Clum A."/>
            <person name="Lindquist E."/>
            <person name="Daum C."/>
            <person name="Ramamoorthy G.K."/>
            <person name="Gryganskyi A."/>
            <person name="Culley D."/>
            <person name="Magnuson J.K."/>
            <person name="James T.Y."/>
            <person name="O'Malley M.A."/>
            <person name="Stajich J.E."/>
            <person name="Spatafora J.W."/>
            <person name="Visel A."/>
            <person name="Grigoriev I.V."/>
        </authorList>
    </citation>
    <scope>NUCLEOTIDE SEQUENCE [LARGE SCALE GENOMIC DNA]</scope>
    <source>
        <strain evidence="2 3">62-1032</strain>
    </source>
</reference>
<evidence type="ECO:0000313" key="3">
    <source>
        <dbReference type="Proteomes" id="UP000193467"/>
    </source>
</evidence>
<dbReference type="Pfam" id="PF16815">
    <property type="entry name" value="HRI1"/>
    <property type="match status" value="1"/>
</dbReference>
<protein>
    <recommendedName>
        <fullName evidence="4">Protein HRI1</fullName>
    </recommendedName>
</protein>
<dbReference type="InParanoid" id="A0A1Y2G4Y2"/>
<evidence type="ECO:0000256" key="1">
    <source>
        <dbReference type="SAM" id="MobiDB-lite"/>
    </source>
</evidence>
<dbReference type="OrthoDB" id="2534674at2759"/>
<evidence type="ECO:0008006" key="4">
    <source>
        <dbReference type="Google" id="ProtNLM"/>
    </source>
</evidence>